<keyword evidence="1" id="KW-1133">Transmembrane helix</keyword>
<dbReference type="InterPro" id="IPR054402">
    <property type="entry name" value="Tt1218-like_dom"/>
</dbReference>
<evidence type="ECO:0000313" key="4">
    <source>
        <dbReference type="Proteomes" id="UP000321201"/>
    </source>
</evidence>
<reference evidence="3 4" key="1">
    <citation type="submission" date="2019-08" db="EMBL/GenBank/DDBJ databases">
        <title>Pelomicrobium methylotrophicum gen. nov., sp. nov. a moderately thermophilic, facultatively anaerobic, lithoautotrophic and methylotrophic bacterium isolated from a terrestrial mud volcano.</title>
        <authorList>
            <person name="Slobodkina G.B."/>
            <person name="Merkel A.Y."/>
            <person name="Slobodkin A.I."/>
        </authorList>
    </citation>
    <scope>NUCLEOTIDE SEQUENCE [LARGE SCALE GENOMIC DNA]</scope>
    <source>
        <strain evidence="3 4">SM250</strain>
    </source>
</reference>
<feature type="transmembrane region" description="Helical" evidence="1">
    <location>
        <begin position="23"/>
        <end position="45"/>
    </location>
</feature>
<gene>
    <name evidence="3" type="primary">pilV</name>
    <name evidence="3" type="ORF">FR698_08075</name>
</gene>
<keyword evidence="1" id="KW-0812">Transmembrane</keyword>
<accession>A0A5C7EIR4</accession>
<proteinExistence type="predicted"/>
<organism evidence="3 4">
    <name type="scientific">Pelomicrobium methylotrophicum</name>
    <dbReference type="NCBI Taxonomy" id="2602750"/>
    <lineage>
        <taxon>Bacteria</taxon>
        <taxon>Pseudomonadati</taxon>
        <taxon>Pseudomonadota</taxon>
        <taxon>Hydrogenophilia</taxon>
        <taxon>Hydrogenophilia incertae sedis</taxon>
        <taxon>Pelomicrobium</taxon>
    </lineage>
</organism>
<dbReference type="Proteomes" id="UP000321201">
    <property type="component" value="Unassembled WGS sequence"/>
</dbReference>
<evidence type="ECO:0000259" key="2">
    <source>
        <dbReference type="Pfam" id="PF22150"/>
    </source>
</evidence>
<dbReference type="InParanoid" id="A0A5C7EIR4"/>
<keyword evidence="4" id="KW-1185">Reference proteome</keyword>
<evidence type="ECO:0000256" key="1">
    <source>
        <dbReference type="SAM" id="Phobius"/>
    </source>
</evidence>
<name>A0A5C7EIR4_9PROT</name>
<dbReference type="OrthoDB" id="8547299at2"/>
<dbReference type="InterPro" id="IPR013362">
    <property type="entry name" value="Pilus_4_PilV"/>
</dbReference>
<feature type="domain" description="Type IV pilin Tt1218-like" evidence="2">
    <location>
        <begin position="40"/>
        <end position="108"/>
    </location>
</feature>
<comment type="caution">
    <text evidence="3">The sequence shown here is derived from an EMBL/GenBank/DDBJ whole genome shotgun (WGS) entry which is preliminary data.</text>
</comment>
<sequence>MTTSHPKATCPSRGAAGFTVLEVLFTLLVIALGVLGTASLQAFALKFSQGGQSRTQAVILGMDLLERIEANNPAAIAGSYAPAKLPTTFPKDCSIDHCQPSELAIYDLVQFKNRLETQLPGATATITFAGSGPYTYTLQINWEERIAKGARTQVDTGGNTMVGASGKTERFSYTVSKTFPNRSIVI</sequence>
<protein>
    <submittedName>
        <fullName evidence="3">Type IV pilus modification protein PilV</fullName>
    </submittedName>
</protein>
<dbReference type="RefSeq" id="WP_147799689.1">
    <property type="nucleotide sequence ID" value="NZ_VPFL01000009.1"/>
</dbReference>
<keyword evidence="1" id="KW-0472">Membrane</keyword>
<dbReference type="NCBIfam" id="TIGR02523">
    <property type="entry name" value="type_IV_pilV"/>
    <property type="match status" value="1"/>
</dbReference>
<dbReference type="AlphaFoldDB" id="A0A5C7EIR4"/>
<evidence type="ECO:0000313" key="3">
    <source>
        <dbReference type="EMBL" id="TXF11949.1"/>
    </source>
</evidence>
<dbReference type="Pfam" id="PF22150">
    <property type="entry name" value="Tt1218-like"/>
    <property type="match status" value="1"/>
</dbReference>
<dbReference type="EMBL" id="VPFL01000009">
    <property type="protein sequence ID" value="TXF11949.1"/>
    <property type="molecule type" value="Genomic_DNA"/>
</dbReference>